<dbReference type="AlphaFoldDB" id="A0A8X6RXH4"/>
<name>A0A8X6RXH4_TRICX</name>
<dbReference type="Proteomes" id="UP000887159">
    <property type="component" value="Unassembled WGS sequence"/>
</dbReference>
<accession>A0A8X6RXH4</accession>
<proteinExistence type="predicted"/>
<protein>
    <submittedName>
        <fullName evidence="1">Uncharacterized protein</fullName>
    </submittedName>
</protein>
<sequence>MPLRNAKRLLRVKLRQKGISTLIDLAVGKSWSRLLDGQRRSQLSALPRMEGVGCFRIITGHVYLSELVVIDMGLDCASAHHLTGEIWMLPDSQSAIPYLHNWKLQE</sequence>
<organism evidence="1 2">
    <name type="scientific">Trichonephila clavipes</name>
    <name type="common">Golden silk orbweaver</name>
    <name type="synonym">Nephila clavipes</name>
    <dbReference type="NCBI Taxonomy" id="2585209"/>
    <lineage>
        <taxon>Eukaryota</taxon>
        <taxon>Metazoa</taxon>
        <taxon>Ecdysozoa</taxon>
        <taxon>Arthropoda</taxon>
        <taxon>Chelicerata</taxon>
        <taxon>Arachnida</taxon>
        <taxon>Araneae</taxon>
        <taxon>Araneomorphae</taxon>
        <taxon>Entelegynae</taxon>
        <taxon>Araneoidea</taxon>
        <taxon>Nephilidae</taxon>
        <taxon>Trichonephila</taxon>
    </lineage>
</organism>
<evidence type="ECO:0000313" key="2">
    <source>
        <dbReference type="Proteomes" id="UP000887159"/>
    </source>
</evidence>
<keyword evidence="2" id="KW-1185">Reference proteome</keyword>
<evidence type="ECO:0000313" key="1">
    <source>
        <dbReference type="EMBL" id="GFY02909.1"/>
    </source>
</evidence>
<reference evidence="1" key="1">
    <citation type="submission" date="2020-08" db="EMBL/GenBank/DDBJ databases">
        <title>Multicomponent nature underlies the extraordinary mechanical properties of spider dragline silk.</title>
        <authorList>
            <person name="Kono N."/>
            <person name="Nakamura H."/>
            <person name="Mori M."/>
            <person name="Yoshida Y."/>
            <person name="Ohtoshi R."/>
            <person name="Malay A.D."/>
            <person name="Moran D.A.P."/>
            <person name="Tomita M."/>
            <person name="Numata K."/>
            <person name="Arakawa K."/>
        </authorList>
    </citation>
    <scope>NUCLEOTIDE SEQUENCE</scope>
</reference>
<dbReference type="EMBL" id="BMAU01021233">
    <property type="protein sequence ID" value="GFY02909.1"/>
    <property type="molecule type" value="Genomic_DNA"/>
</dbReference>
<comment type="caution">
    <text evidence="1">The sequence shown here is derived from an EMBL/GenBank/DDBJ whole genome shotgun (WGS) entry which is preliminary data.</text>
</comment>
<gene>
    <name evidence="1" type="ORF">TNCV_3507891</name>
</gene>